<dbReference type="AlphaFoldDB" id="A0A8J6TS58"/>
<sequence length="661" mass="70737">MASGRINGSVSKNSSGYEFYLTWSSKSNVSDNTSSVTATAYARAKSSAWASDTVNSNFTQKITINGKSSSKNVRVNIKRDTEPVKLFSYTTTVPHNSDGTKSITISANCKLGTASYSPGTGTASGTAKLDTIPRATMPKLSTSNLKMGNTLTISLPRADSSFTHTVTWKFGSKTGTISSSAGTSCTWTPGKELATQIPNSMSGTCTITVTTKKGSSTIGTKTATLTLTVADDTLPTVSLSVSEAVDKVSEQIGAYVKLQSKWKITVTGKGIQGSSIKSYKVAANGKTYTSASVTTGVLNTAGSNTITATVTDSRGKSKTVTQKVTVLDYAAPAVTSLSAVRCLQDGTTNEDGEYTKVSFGWKIYECNQKNTKSCKVSYKQRTGGSWTDKTVALNTYSGSTSVILSGINVDHIYDIKVTVTDFFGSASRSSYVPTAFTLVDYRKGGKGIAFGKVAEEEGLDCNLSAFFRKPINFNGNQYFSQGNYASNFNNSDVIGFNGIYFNDSGDTDLEGLNFPKSGVSISGPDYVFKETDFYTLRIDANGELKKDGNLVPVYGEHIGKTLWSGSWKSGSITIPNLKKYRLFALFDSEKGTVILVPRTTSWFRGLGGYISDSENLWWYAINAEITNLENGTVKLIKQGGFMNKGTGGMQSWTTTSIVGIV</sequence>
<gene>
    <name evidence="1" type="ORF">H8702_13165</name>
</gene>
<proteinExistence type="predicted"/>
<dbReference type="InterPro" id="IPR008577">
    <property type="entry name" value="DUF859"/>
</dbReference>
<dbReference type="RefSeq" id="WP_187536867.1">
    <property type="nucleotide sequence ID" value="NZ_JACRTL010000011.1"/>
</dbReference>
<reference evidence="1" key="1">
    <citation type="submission" date="2020-08" db="EMBL/GenBank/DDBJ databases">
        <title>Genome public.</title>
        <authorList>
            <person name="Liu C."/>
            <person name="Sun Q."/>
        </authorList>
    </citation>
    <scope>NUCLEOTIDE SEQUENCE</scope>
    <source>
        <strain evidence="1">NSJ-15</strain>
    </source>
</reference>
<organism evidence="1 2">
    <name type="scientific">Massiliimalia timonensis</name>
    <dbReference type="NCBI Taxonomy" id="1987501"/>
    <lineage>
        <taxon>Bacteria</taxon>
        <taxon>Bacillati</taxon>
        <taxon>Bacillota</taxon>
        <taxon>Clostridia</taxon>
        <taxon>Eubacteriales</taxon>
        <taxon>Oscillospiraceae</taxon>
        <taxon>Massiliimalia</taxon>
    </lineage>
</organism>
<dbReference type="Proteomes" id="UP000632659">
    <property type="component" value="Unassembled WGS sequence"/>
</dbReference>
<evidence type="ECO:0000313" key="1">
    <source>
        <dbReference type="EMBL" id="MBC8612041.1"/>
    </source>
</evidence>
<keyword evidence="2" id="KW-1185">Reference proteome</keyword>
<dbReference type="EMBL" id="JACRTL010000011">
    <property type="protein sequence ID" value="MBC8612041.1"/>
    <property type="molecule type" value="Genomic_DNA"/>
</dbReference>
<comment type="caution">
    <text evidence="1">The sequence shown here is derived from an EMBL/GenBank/DDBJ whole genome shotgun (WGS) entry which is preliminary data.</text>
</comment>
<protein>
    <submittedName>
        <fullName evidence="1">Uncharacterized protein</fullName>
    </submittedName>
</protein>
<evidence type="ECO:0000313" key="2">
    <source>
        <dbReference type="Proteomes" id="UP000632659"/>
    </source>
</evidence>
<dbReference type="Pfam" id="PF05895">
    <property type="entry name" value="DUF859"/>
    <property type="match status" value="1"/>
</dbReference>
<name>A0A8J6TS58_9FIRM</name>
<accession>A0A8J6TS58</accession>